<dbReference type="Gene3D" id="3.90.79.10">
    <property type="entry name" value="Nucleoside Triphosphate Pyrophosphohydrolase"/>
    <property type="match status" value="1"/>
</dbReference>
<evidence type="ECO:0000313" key="1">
    <source>
        <dbReference type="EMBL" id="PZM14103.1"/>
    </source>
</evidence>
<proteinExistence type="predicted"/>
<dbReference type="SUPFAM" id="SSF55811">
    <property type="entry name" value="Nudix"/>
    <property type="match status" value="1"/>
</dbReference>
<dbReference type="GO" id="GO:0003824">
    <property type="term" value="F:catalytic activity"/>
    <property type="evidence" value="ECO:0007669"/>
    <property type="project" value="UniProtKB-ARBA"/>
</dbReference>
<dbReference type="AlphaFoldDB" id="A0A2W4ETA9"/>
<keyword evidence="2" id="KW-1185">Reference proteome</keyword>
<accession>A0A2W4ETA9</accession>
<dbReference type="Proteomes" id="UP000248925">
    <property type="component" value="Unassembled WGS sequence"/>
</dbReference>
<reference evidence="1 2" key="1">
    <citation type="journal article" date="2018" name="Sci. Rep.">
        <title>Rhizobium tumorigenes sp. nov., a novel plant tumorigenic bacterium isolated from cane gall tumors on thornless blackberry.</title>
        <authorList>
            <person name="Kuzmanovi N."/>
            <person name="Smalla K."/>
            <person name="Gronow S."/>
            <person name="PuBawska J."/>
        </authorList>
    </citation>
    <scope>NUCLEOTIDE SEQUENCE [LARGE SCALE GENOMIC DNA]</scope>
    <source>
        <strain evidence="1 2">CCBAU 85046</strain>
    </source>
</reference>
<dbReference type="EMBL" id="PCDP01000035">
    <property type="protein sequence ID" value="PZM14103.1"/>
    <property type="molecule type" value="Genomic_DNA"/>
</dbReference>
<dbReference type="OrthoDB" id="9806849at2"/>
<comment type="caution">
    <text evidence="1">The sequence shown here is derived from an EMBL/GenBank/DDBJ whole genome shotgun (WGS) entry which is preliminary data.</text>
</comment>
<dbReference type="InterPro" id="IPR015797">
    <property type="entry name" value="NUDIX_hydrolase-like_dom_sf"/>
</dbReference>
<protein>
    <submittedName>
        <fullName evidence="1">DNA mismatch repair protein MutT</fullName>
    </submittedName>
</protein>
<evidence type="ECO:0000313" key="2">
    <source>
        <dbReference type="Proteomes" id="UP000248925"/>
    </source>
</evidence>
<sequence length="252" mass="28251">MTSGLQMKTPLQEDTANWPPEQTVFPVGHIDLRVLEGDHPFHLHEASAARANWLTEITANPALFEGRMVFQHRMAVSEDGIFGDAYVVPFSTFLWWRKQTVRAGGFHVFAFPVLVTSDNALVAIRMGQHTANPGQVYFAAGSLDENDIVDGRCDIEGNMRREVLEETGLDLSDVLAEPGYHASHFRHSLTVFRLFRFPVTADELVARIEAHMPHAADQEIEGAVAIRSADPEAQPYNVSMLPILAWFFDRPR</sequence>
<organism evidence="1 2">
    <name type="scientific">Rhizobium tubonense</name>
    <dbReference type="NCBI Taxonomy" id="484088"/>
    <lineage>
        <taxon>Bacteria</taxon>
        <taxon>Pseudomonadati</taxon>
        <taxon>Pseudomonadota</taxon>
        <taxon>Alphaproteobacteria</taxon>
        <taxon>Hyphomicrobiales</taxon>
        <taxon>Rhizobiaceae</taxon>
        <taxon>Rhizobium/Agrobacterium group</taxon>
        <taxon>Rhizobium</taxon>
    </lineage>
</organism>
<name>A0A2W4ETA9_9HYPH</name>
<gene>
    <name evidence="1" type="ORF">CPY51_11635</name>
</gene>